<evidence type="ECO:0000256" key="2">
    <source>
        <dbReference type="ARBA" id="ARBA00009320"/>
    </source>
</evidence>
<dbReference type="InterPro" id="IPR043131">
    <property type="entry name" value="BCAT-like_N"/>
</dbReference>
<organism evidence="7 8">
    <name type="scientific">Giardia duodenalis assemblage B</name>
    <dbReference type="NCBI Taxonomy" id="1394984"/>
    <lineage>
        <taxon>Eukaryota</taxon>
        <taxon>Metamonada</taxon>
        <taxon>Diplomonadida</taxon>
        <taxon>Hexamitidae</taxon>
        <taxon>Giardiinae</taxon>
        <taxon>Giardia</taxon>
    </lineage>
</organism>
<evidence type="ECO:0000313" key="7">
    <source>
        <dbReference type="EMBL" id="KWX12453.1"/>
    </source>
</evidence>
<keyword evidence="4 7" id="KW-0808">Transferase</keyword>
<dbReference type="PANTHER" id="PTHR42825:SF2">
    <property type="entry name" value="BRANCHED-CHAIN-AMINO-ACID AMINOTRANSFERASE 3, CHLOROPLASTIC-RELATED"/>
    <property type="match status" value="1"/>
</dbReference>
<dbReference type="GO" id="GO:0009081">
    <property type="term" value="P:branched-chain amino acid metabolic process"/>
    <property type="evidence" value="ECO:0007669"/>
    <property type="project" value="InterPro"/>
</dbReference>
<keyword evidence="5" id="KW-0663">Pyridoxal phosphate</keyword>
<dbReference type="GO" id="GO:0004084">
    <property type="term" value="F:branched-chain-amino-acid transaminase activity"/>
    <property type="evidence" value="ECO:0007669"/>
    <property type="project" value="InterPro"/>
</dbReference>
<evidence type="ECO:0000256" key="3">
    <source>
        <dbReference type="ARBA" id="ARBA00022576"/>
    </source>
</evidence>
<evidence type="ECO:0000256" key="5">
    <source>
        <dbReference type="ARBA" id="ARBA00022898"/>
    </source>
</evidence>
<dbReference type="AlphaFoldDB" id="A0A132NQP5"/>
<dbReference type="VEuPathDB" id="GiardiaDB:QR46_3552"/>
<dbReference type="SUPFAM" id="SSF56752">
    <property type="entry name" value="D-aminoacid aminotransferase-like PLP-dependent enzymes"/>
    <property type="match status" value="1"/>
</dbReference>
<dbReference type="NCBIfam" id="TIGR01123">
    <property type="entry name" value="ilvE_II"/>
    <property type="match status" value="1"/>
</dbReference>
<protein>
    <submittedName>
        <fullName evidence="7">Branched-chain amino acid aminotransferase lateral transfer candidate</fullName>
    </submittedName>
</protein>
<keyword evidence="3 7" id="KW-0032">Aminotransferase</keyword>
<evidence type="ECO:0000256" key="1">
    <source>
        <dbReference type="ARBA" id="ARBA00001933"/>
    </source>
</evidence>
<dbReference type="PANTHER" id="PTHR42825">
    <property type="entry name" value="AMINO ACID AMINOTRANSFERASE"/>
    <property type="match status" value="1"/>
</dbReference>
<reference evidence="7 8" key="1">
    <citation type="journal article" date="2015" name="Mol. Biochem. Parasitol.">
        <title>Identification of polymorphic genes for use in assemblage B genotyping assays through comparative genomics of multiple assemblage B Giardia duodenalis isolates.</title>
        <authorList>
            <person name="Wielinga C."/>
            <person name="Thompson R.C."/>
            <person name="Monis P."/>
            <person name="Ryan U."/>
        </authorList>
    </citation>
    <scope>NUCLEOTIDE SEQUENCE [LARGE SCALE GENOMIC DNA]</scope>
    <source>
        <strain evidence="7 8">BAH15c1</strain>
    </source>
</reference>
<sequence length="355" mass="39226">MAVDPTSIDWSALKFSWVQTRSHVRSVWRDGEWSPLELVNEPTFNISIAASALHYGQAVFEGLKVFRAVDGRVTAFRPIENARRLIDSCNGLCMAPPPEQLFLDALTMVVKDNEDYIPPYGTGGSLYVRPLVVGTGAQLGVAPSYEYTFLMMVAPVGPYYRGGLKSVKAIVMDEFDRAAPHGVGSKKCAGNYAASLKPQSVASKQGFPIQLYLDAATHTFVEEFSTSNFFGIKDIKRDDAGRVISCTYVTPKSPSILPSITNKTLRELVSQYFGWKVEVREVPFMEVKTFQECGATGTAVVVTPIASISRGSTVVEFLQSDNEVGDVTRLLYETVQGIQYGTITDRFNWNYYIDV</sequence>
<proteinExistence type="inferred from homology"/>
<gene>
    <name evidence="7" type="ORF">QR46_3552</name>
</gene>
<dbReference type="FunFam" id="3.30.470.10:FF:000004">
    <property type="entry name" value="Branched-chain-amino-acid aminotransferase"/>
    <property type="match status" value="1"/>
</dbReference>
<dbReference type="InterPro" id="IPR001544">
    <property type="entry name" value="Aminotrans_IV"/>
</dbReference>
<dbReference type="Gene3D" id="3.30.470.10">
    <property type="match status" value="1"/>
</dbReference>
<comment type="caution">
    <text evidence="7">The sequence shown here is derived from an EMBL/GenBank/DDBJ whole genome shotgun (WGS) entry which is preliminary data.</text>
</comment>
<evidence type="ECO:0000313" key="8">
    <source>
        <dbReference type="Proteomes" id="UP000070089"/>
    </source>
</evidence>
<dbReference type="InterPro" id="IPR033939">
    <property type="entry name" value="BCAT_family"/>
</dbReference>
<dbReference type="InterPro" id="IPR043132">
    <property type="entry name" value="BCAT-like_C"/>
</dbReference>
<dbReference type="OrthoDB" id="409992at2759"/>
<dbReference type="PIRSF" id="PIRSF006468">
    <property type="entry name" value="BCAT1"/>
    <property type="match status" value="1"/>
</dbReference>
<dbReference type="Gene3D" id="3.20.10.10">
    <property type="entry name" value="D-amino Acid Aminotransferase, subunit A, domain 2"/>
    <property type="match status" value="1"/>
</dbReference>
<evidence type="ECO:0000256" key="4">
    <source>
        <dbReference type="ARBA" id="ARBA00022679"/>
    </source>
</evidence>
<evidence type="ECO:0000256" key="6">
    <source>
        <dbReference type="PIRSR" id="PIRSR006468-1"/>
    </source>
</evidence>
<feature type="modified residue" description="N6-(pyridoxal phosphate)lysine" evidence="6">
    <location>
        <position position="187"/>
    </location>
</feature>
<dbReference type="InterPro" id="IPR005786">
    <property type="entry name" value="B_amino_transII"/>
</dbReference>
<comment type="similarity">
    <text evidence="2">Belongs to the class-IV pyridoxal-phosphate-dependent aminotransferase family.</text>
</comment>
<dbReference type="InterPro" id="IPR036038">
    <property type="entry name" value="Aminotransferase-like"/>
</dbReference>
<accession>A0A132NQP5</accession>
<dbReference type="NCBIfam" id="NF009897">
    <property type="entry name" value="PRK13357.1"/>
    <property type="match status" value="1"/>
</dbReference>
<dbReference type="Pfam" id="PF01063">
    <property type="entry name" value="Aminotran_4"/>
    <property type="match status" value="1"/>
</dbReference>
<dbReference type="Proteomes" id="UP000070089">
    <property type="component" value="Unassembled WGS sequence"/>
</dbReference>
<name>A0A132NQP5_GIAIN</name>
<comment type="cofactor">
    <cofactor evidence="1">
        <name>pyridoxal 5'-phosphate</name>
        <dbReference type="ChEBI" id="CHEBI:597326"/>
    </cofactor>
</comment>
<dbReference type="EMBL" id="JXTI01000116">
    <property type="protein sequence ID" value="KWX12453.1"/>
    <property type="molecule type" value="Genomic_DNA"/>
</dbReference>
<dbReference type="CDD" id="cd01557">
    <property type="entry name" value="BCAT_beta_family"/>
    <property type="match status" value="1"/>
</dbReference>